<keyword evidence="2" id="KW-1003">Cell membrane</keyword>
<organism evidence="12 13">
    <name type="scientific">Megaselia scalaris</name>
    <name type="common">Humpbacked fly</name>
    <name type="synonym">Phora scalaris</name>
    <dbReference type="NCBI Taxonomy" id="36166"/>
    <lineage>
        <taxon>Eukaryota</taxon>
        <taxon>Metazoa</taxon>
        <taxon>Ecdysozoa</taxon>
        <taxon>Arthropoda</taxon>
        <taxon>Hexapoda</taxon>
        <taxon>Insecta</taxon>
        <taxon>Pterygota</taxon>
        <taxon>Neoptera</taxon>
        <taxon>Endopterygota</taxon>
        <taxon>Diptera</taxon>
        <taxon>Brachycera</taxon>
        <taxon>Muscomorpha</taxon>
        <taxon>Platypezoidea</taxon>
        <taxon>Phoridae</taxon>
        <taxon>Megaseliini</taxon>
        <taxon>Megaselia</taxon>
    </lineage>
</organism>
<evidence type="ECO:0000256" key="3">
    <source>
        <dbReference type="ARBA" id="ARBA00022606"/>
    </source>
</evidence>
<feature type="transmembrane region" description="Helical" evidence="11">
    <location>
        <begin position="130"/>
        <end position="155"/>
    </location>
</feature>
<keyword evidence="6 11" id="KW-1133">Transmembrane helix</keyword>
<evidence type="ECO:0000313" key="12">
    <source>
        <dbReference type="EnsemblMetazoa" id="MESCA007092-PA"/>
    </source>
</evidence>
<reference evidence="12" key="2">
    <citation type="submission" date="2015-06" db="UniProtKB">
        <authorList>
            <consortium name="EnsemblMetazoa"/>
        </authorList>
    </citation>
    <scope>IDENTIFICATION</scope>
</reference>
<dbReference type="Proteomes" id="UP000015102">
    <property type="component" value="Unassembled WGS sequence"/>
</dbReference>
<feature type="transmembrane region" description="Helical" evidence="11">
    <location>
        <begin position="12"/>
        <end position="32"/>
    </location>
</feature>
<evidence type="ECO:0000256" key="5">
    <source>
        <dbReference type="ARBA" id="ARBA00022725"/>
    </source>
</evidence>
<reference evidence="13" key="1">
    <citation type="submission" date="2013-02" db="EMBL/GenBank/DDBJ databases">
        <authorList>
            <person name="Hughes D."/>
        </authorList>
    </citation>
    <scope>NUCLEOTIDE SEQUENCE</scope>
    <source>
        <strain>Durham</strain>
        <strain evidence="13">NC isolate 2 -- Noor lab</strain>
    </source>
</reference>
<dbReference type="EnsemblMetazoa" id="MESCA007092-RA">
    <property type="protein sequence ID" value="MESCA007092-PA"/>
    <property type="gene ID" value="MESCA007092"/>
</dbReference>
<accession>T1GTQ3</accession>
<comment type="subunit">
    <text evidence="10">Interacts with Orco. Complexes exist early in the endomembrane system in olfactory sensory neurons (OSNs), coupling these complexes to the conserved ciliary trafficking pathway.</text>
</comment>
<evidence type="ECO:0000256" key="9">
    <source>
        <dbReference type="ARBA" id="ARBA00023224"/>
    </source>
</evidence>
<feature type="transmembrane region" description="Helical" evidence="11">
    <location>
        <begin position="87"/>
        <end position="109"/>
    </location>
</feature>
<evidence type="ECO:0000256" key="7">
    <source>
        <dbReference type="ARBA" id="ARBA00023136"/>
    </source>
</evidence>
<dbReference type="PANTHER" id="PTHR21137">
    <property type="entry name" value="ODORANT RECEPTOR"/>
    <property type="match status" value="1"/>
</dbReference>
<proteinExistence type="predicted"/>
<dbReference type="GO" id="GO:0004984">
    <property type="term" value="F:olfactory receptor activity"/>
    <property type="evidence" value="ECO:0007669"/>
    <property type="project" value="InterPro"/>
</dbReference>
<evidence type="ECO:0000256" key="1">
    <source>
        <dbReference type="ARBA" id="ARBA00004651"/>
    </source>
</evidence>
<evidence type="ECO:0000256" key="11">
    <source>
        <dbReference type="SAM" id="Phobius"/>
    </source>
</evidence>
<feature type="transmembrane region" description="Helical" evidence="11">
    <location>
        <begin position="167"/>
        <end position="186"/>
    </location>
</feature>
<evidence type="ECO:0000256" key="6">
    <source>
        <dbReference type="ARBA" id="ARBA00022989"/>
    </source>
</evidence>
<dbReference type="GO" id="GO:0007165">
    <property type="term" value="P:signal transduction"/>
    <property type="evidence" value="ECO:0007669"/>
    <property type="project" value="UniProtKB-KW"/>
</dbReference>
<keyword evidence="4 11" id="KW-0812">Transmembrane</keyword>
<dbReference type="GO" id="GO:0005549">
    <property type="term" value="F:odorant binding"/>
    <property type="evidence" value="ECO:0007669"/>
    <property type="project" value="InterPro"/>
</dbReference>
<evidence type="ECO:0000256" key="2">
    <source>
        <dbReference type="ARBA" id="ARBA00022475"/>
    </source>
</evidence>
<dbReference type="OMA" id="YWINSKE"/>
<dbReference type="EMBL" id="CAQQ02049476">
    <property type="status" value="NOT_ANNOTATED_CDS"/>
    <property type="molecule type" value="Genomic_DNA"/>
</dbReference>
<dbReference type="SMR" id="T1GTQ3"/>
<name>T1GTQ3_MEGSC</name>
<protein>
    <recommendedName>
        <fullName evidence="14">Odorant receptor</fullName>
    </recommendedName>
</protein>
<dbReference type="InterPro" id="IPR004117">
    <property type="entry name" value="7tm6_olfct_rcpt"/>
</dbReference>
<dbReference type="Pfam" id="PF02949">
    <property type="entry name" value="7tm_6"/>
    <property type="match status" value="1"/>
</dbReference>
<evidence type="ECO:0008006" key="14">
    <source>
        <dbReference type="Google" id="ProtNLM"/>
    </source>
</evidence>
<keyword evidence="5" id="KW-0552">Olfaction</keyword>
<comment type="subcellular location">
    <subcellularLocation>
        <location evidence="1">Cell membrane</location>
        <topology evidence="1">Multi-pass membrane protein</topology>
    </subcellularLocation>
</comment>
<keyword evidence="8" id="KW-0675">Receptor</keyword>
<evidence type="ECO:0000256" key="10">
    <source>
        <dbReference type="ARBA" id="ARBA00038679"/>
    </source>
</evidence>
<keyword evidence="3" id="KW-0716">Sensory transduction</keyword>
<keyword evidence="13" id="KW-1185">Reference proteome</keyword>
<keyword evidence="7 11" id="KW-0472">Membrane</keyword>
<keyword evidence="9" id="KW-0807">Transducer</keyword>
<evidence type="ECO:0000256" key="4">
    <source>
        <dbReference type="ARBA" id="ARBA00022692"/>
    </source>
</evidence>
<dbReference type="STRING" id="36166.T1GTQ3"/>
<evidence type="ECO:0000256" key="8">
    <source>
        <dbReference type="ARBA" id="ARBA00023170"/>
    </source>
</evidence>
<dbReference type="EMBL" id="CAQQ02049477">
    <property type="status" value="NOT_ANNOTATED_CDS"/>
    <property type="molecule type" value="Genomic_DNA"/>
</dbReference>
<dbReference type="HOGENOM" id="CLU_033399_0_0_1"/>
<dbReference type="GO" id="GO:0005886">
    <property type="term" value="C:plasma membrane"/>
    <property type="evidence" value="ECO:0007669"/>
    <property type="project" value="UniProtKB-SubCell"/>
</dbReference>
<dbReference type="AlphaFoldDB" id="T1GTQ3"/>
<dbReference type="PANTHER" id="PTHR21137:SF44">
    <property type="entry name" value="ODORANT RECEPTOR 13A-RELATED"/>
    <property type="match status" value="1"/>
</dbReference>
<sequence length="263" mass="30555">MGNFSSFLDATALAPCIGFCLLSEFKLFYYWINSKELVHLVEGLQDLFPKTEESQKIYGVEIYLKRVLRLGIVYRCTAAGGYFSCDIFMFNIILLICMNFNYIEANIGKKPKDMDKFIKYHQRVLQISKLAYEVFSIPILVNFISSIFIICFVSFQVTANVPPVELFKYILFFLFEIMQIGTTCFLGEQMATCSRNVGKMAFEQEWWEEDVHFQKKTLFIIERSQKPAILVARGFGAVSLESFSDIMTKSYQFFVCLRHVYSE</sequence>
<evidence type="ECO:0000313" key="13">
    <source>
        <dbReference type="Proteomes" id="UP000015102"/>
    </source>
</evidence>